<keyword evidence="3" id="KW-0489">Methyltransferase</keyword>
<evidence type="ECO:0000259" key="1">
    <source>
        <dbReference type="Pfam" id="PF18096"/>
    </source>
</evidence>
<dbReference type="InterPro" id="IPR041497">
    <property type="entry name" value="Thump-like"/>
</dbReference>
<dbReference type="EMBL" id="JBHSJJ010000001">
    <property type="protein sequence ID" value="MFC4870325.1"/>
    <property type="molecule type" value="Genomic_DNA"/>
</dbReference>
<evidence type="ECO:0000313" key="4">
    <source>
        <dbReference type="Proteomes" id="UP001595818"/>
    </source>
</evidence>
<dbReference type="SUPFAM" id="SSF53335">
    <property type="entry name" value="S-adenosyl-L-methionine-dependent methyltransferases"/>
    <property type="match status" value="1"/>
</dbReference>
<dbReference type="Proteomes" id="UP001595818">
    <property type="component" value="Unassembled WGS sequence"/>
</dbReference>
<dbReference type="Gene3D" id="3.40.50.150">
    <property type="entry name" value="Vaccinia Virus protein VP39"/>
    <property type="match status" value="1"/>
</dbReference>
<dbReference type="RefSeq" id="WP_377060761.1">
    <property type="nucleotide sequence ID" value="NZ_JBHSJJ010000001.1"/>
</dbReference>
<dbReference type="GO" id="GO:0008168">
    <property type="term" value="F:methyltransferase activity"/>
    <property type="evidence" value="ECO:0007669"/>
    <property type="project" value="UniProtKB-KW"/>
</dbReference>
<proteinExistence type="predicted"/>
<keyword evidence="4" id="KW-1185">Reference proteome</keyword>
<keyword evidence="3" id="KW-0808">Transferase</keyword>
<feature type="domain" description="PG-1098 ferredoxin-like" evidence="2">
    <location>
        <begin position="282"/>
        <end position="325"/>
    </location>
</feature>
<accession>A0ABV9SVC6</accession>
<protein>
    <submittedName>
        <fullName evidence="3">Class I SAM-dependent methyltransferase</fullName>
    </submittedName>
</protein>
<dbReference type="Pfam" id="PF18096">
    <property type="entry name" value="Thump_like"/>
    <property type="match status" value="1"/>
</dbReference>
<sequence length="398" mass="44855">MENRHPYNDAFRQFVQDHLHDDPAHLLLSRKPGPEFDLKAAVHQIAMRQKAAGKLPAFCREPGLIFPPSLSLEQSSSEMTAIFKKQLVAGKTFIDLTGGFGVDTYFMGRAFEKITYVEQQEELVNIALHNFPLLFEANTYTIIHGDGLNYLAARSANYDCLFVDPARRGRGDQKLYKLQDCEPDVVSNWALLQQKARQILIKASPMLDLSMAKTEIPDIQEMHILSVKNEVREVLLLYKSNLPATSTRIFAHELDPTGTHTFDFTFEEESAAQPRIEGPFGYLILPPAAVLKAGAFKTFALRHGLAKLHPHTHLYTCGDLPADIPGRIFQVMGEIKLNRKTIQTAFPDGKVNVLVRNHPLNAAELKSRYRLKDGGEDYLIACTPADGRPRAYWCKRIK</sequence>
<evidence type="ECO:0000259" key="2">
    <source>
        <dbReference type="Pfam" id="PF22013"/>
    </source>
</evidence>
<comment type="caution">
    <text evidence="3">The sequence shown here is derived from an EMBL/GenBank/DDBJ whole genome shotgun (WGS) entry which is preliminary data.</text>
</comment>
<feature type="domain" description="THUMP-like" evidence="1">
    <location>
        <begin position="326"/>
        <end position="396"/>
    </location>
</feature>
<dbReference type="InterPro" id="IPR029063">
    <property type="entry name" value="SAM-dependent_MTases_sf"/>
</dbReference>
<gene>
    <name evidence="3" type="ORF">ACFPFU_01420</name>
</gene>
<name>A0ABV9SVC6_9BACT</name>
<reference evidence="4" key="1">
    <citation type="journal article" date="2019" name="Int. J. Syst. Evol. Microbiol.">
        <title>The Global Catalogue of Microorganisms (GCM) 10K type strain sequencing project: providing services to taxonomists for standard genome sequencing and annotation.</title>
        <authorList>
            <consortium name="The Broad Institute Genomics Platform"/>
            <consortium name="The Broad Institute Genome Sequencing Center for Infectious Disease"/>
            <person name="Wu L."/>
            <person name="Ma J."/>
        </authorList>
    </citation>
    <scope>NUCLEOTIDE SEQUENCE [LARGE SCALE GENOMIC DNA]</scope>
    <source>
        <strain evidence="4">CGMCC 4.7466</strain>
    </source>
</reference>
<dbReference type="GO" id="GO:0032259">
    <property type="term" value="P:methylation"/>
    <property type="evidence" value="ECO:0007669"/>
    <property type="project" value="UniProtKB-KW"/>
</dbReference>
<organism evidence="3 4">
    <name type="scientific">Negadavirga shengliensis</name>
    <dbReference type="NCBI Taxonomy" id="1389218"/>
    <lineage>
        <taxon>Bacteria</taxon>
        <taxon>Pseudomonadati</taxon>
        <taxon>Bacteroidota</taxon>
        <taxon>Cytophagia</taxon>
        <taxon>Cytophagales</taxon>
        <taxon>Cyclobacteriaceae</taxon>
        <taxon>Negadavirga</taxon>
    </lineage>
</organism>
<dbReference type="Gene3D" id="1.10.10.1110">
    <property type="entry name" value="Methyltransferase PG1098, N-terminal domain"/>
    <property type="match status" value="1"/>
</dbReference>
<evidence type="ECO:0000313" key="3">
    <source>
        <dbReference type="EMBL" id="MFC4870325.1"/>
    </source>
</evidence>
<dbReference type="Pfam" id="PF22013">
    <property type="entry name" value="PG_1098_Fer"/>
    <property type="match status" value="1"/>
</dbReference>
<dbReference type="InterPro" id="IPR054168">
    <property type="entry name" value="PG_1098_Fer"/>
</dbReference>